<keyword evidence="2" id="KW-1185">Reference proteome</keyword>
<reference evidence="2" key="1">
    <citation type="journal article" date="2019" name="Int. J. Syst. Evol. Microbiol.">
        <title>The Global Catalogue of Microorganisms (GCM) 10K type strain sequencing project: providing services to taxonomists for standard genome sequencing and annotation.</title>
        <authorList>
            <consortium name="The Broad Institute Genomics Platform"/>
            <consortium name="The Broad Institute Genome Sequencing Center for Infectious Disease"/>
            <person name="Wu L."/>
            <person name="Ma J."/>
        </authorList>
    </citation>
    <scope>NUCLEOTIDE SEQUENCE [LARGE SCALE GENOMIC DNA]</scope>
    <source>
        <strain evidence="2">JCM 19635</strain>
    </source>
</reference>
<sequence>MQAGYSQGVRTVGTAYEAQLTSPAALPTYRNHAFQVAVAYLLGPKS</sequence>
<dbReference type="EMBL" id="JBHTEK010000001">
    <property type="protein sequence ID" value="MFC7669589.1"/>
    <property type="molecule type" value="Genomic_DNA"/>
</dbReference>
<accession>A0ABW2U9N7</accession>
<comment type="caution">
    <text evidence="1">The sequence shown here is derived from an EMBL/GenBank/DDBJ whole genome shotgun (WGS) entry which is preliminary data.</text>
</comment>
<name>A0ABW2U9N7_9BACT</name>
<organism evidence="1 2">
    <name type="scientific">Hymenobacter humi</name>
    <dbReference type="NCBI Taxonomy" id="1411620"/>
    <lineage>
        <taxon>Bacteria</taxon>
        <taxon>Pseudomonadati</taxon>
        <taxon>Bacteroidota</taxon>
        <taxon>Cytophagia</taxon>
        <taxon>Cytophagales</taxon>
        <taxon>Hymenobacteraceae</taxon>
        <taxon>Hymenobacter</taxon>
    </lineage>
</organism>
<gene>
    <name evidence="1" type="ORF">ACFQT0_21135</name>
</gene>
<evidence type="ECO:0000313" key="2">
    <source>
        <dbReference type="Proteomes" id="UP001596513"/>
    </source>
</evidence>
<protein>
    <submittedName>
        <fullName evidence="1">Uncharacterized protein</fullName>
    </submittedName>
</protein>
<proteinExistence type="predicted"/>
<dbReference type="RefSeq" id="WP_380205082.1">
    <property type="nucleotide sequence ID" value="NZ_JBHTEK010000001.1"/>
</dbReference>
<evidence type="ECO:0000313" key="1">
    <source>
        <dbReference type="EMBL" id="MFC7669589.1"/>
    </source>
</evidence>
<dbReference type="Proteomes" id="UP001596513">
    <property type="component" value="Unassembled WGS sequence"/>
</dbReference>